<feature type="transmembrane region" description="Helical" evidence="1">
    <location>
        <begin position="55"/>
        <end position="72"/>
    </location>
</feature>
<dbReference type="GO" id="GO:0003824">
    <property type="term" value="F:catalytic activity"/>
    <property type="evidence" value="ECO:0007669"/>
    <property type="project" value="InterPro"/>
</dbReference>
<dbReference type="InterPro" id="IPR036691">
    <property type="entry name" value="Endo/exonu/phosph_ase_sf"/>
</dbReference>
<feature type="domain" description="Endonuclease/exonuclease/phosphatase" evidence="2">
    <location>
        <begin position="114"/>
        <end position="313"/>
    </location>
</feature>
<reference evidence="4" key="1">
    <citation type="submission" date="2018-02" db="EMBL/GenBank/DDBJ databases">
        <title>Genome sequencing of Solimonas sp. HR-BB.</title>
        <authorList>
            <person name="Lee Y."/>
            <person name="Jeon C.O."/>
        </authorList>
    </citation>
    <scope>NUCLEOTIDE SEQUENCE [LARGE SCALE GENOMIC DNA]</scope>
    <source>
        <strain evidence="4">HR-U</strain>
    </source>
</reference>
<sequence length="323" mass="36840">MKTIESPIPVQNRKAEKQFHFWQSVVAFCTYALLLVCLLGRLGSHFFFFELFSHFSAQCLAIAGFLFIYWILFRNRLYAVALFSVLLNAWLVLPWVTSKTPAAEPADLRIMHTNVLFTNLEYDAILESIRRENADIVLIAEATPPLFQKFRQELHREYPYGYLVYSKTHCYVAIGSRTPLRVNHAAVTANRMLHVHTTVKGREIALISVHPKTPLNPTWFESRNERLQYAFDQAAKESVPTILAGDFNVSVFSPVYRSLVASSGMQASRKGFGISPTYRNGYGPLMIPIDHVLTNKGFRTVGFRTLDMKESDHKAIVADLKFQ</sequence>
<keyword evidence="4" id="KW-1185">Reference proteome</keyword>
<dbReference type="SUPFAM" id="SSF56219">
    <property type="entry name" value="DNase I-like"/>
    <property type="match status" value="1"/>
</dbReference>
<evidence type="ECO:0000259" key="2">
    <source>
        <dbReference type="Pfam" id="PF03372"/>
    </source>
</evidence>
<proteinExistence type="predicted"/>
<protein>
    <recommendedName>
        <fullName evidence="2">Endonuclease/exonuclease/phosphatase domain-containing protein</fullName>
    </recommendedName>
</protein>
<dbReference type="Proteomes" id="UP000239590">
    <property type="component" value="Unassembled WGS sequence"/>
</dbReference>
<dbReference type="InterPro" id="IPR005135">
    <property type="entry name" value="Endo/exonuclease/phosphatase"/>
</dbReference>
<comment type="caution">
    <text evidence="3">The sequence shown here is derived from an EMBL/GenBank/DDBJ whole genome shotgun (WGS) entry which is preliminary data.</text>
</comment>
<feature type="transmembrane region" description="Helical" evidence="1">
    <location>
        <begin position="77"/>
        <end position="96"/>
    </location>
</feature>
<keyword evidence="1" id="KW-0472">Membrane</keyword>
<dbReference type="EMBL" id="PTRA01000001">
    <property type="protein sequence ID" value="PQA59474.1"/>
    <property type="molecule type" value="Genomic_DNA"/>
</dbReference>
<name>A0A2S7IP17_9BACT</name>
<gene>
    <name evidence="3" type="ORF">C5O19_07455</name>
</gene>
<feature type="transmembrane region" description="Helical" evidence="1">
    <location>
        <begin position="21"/>
        <end position="43"/>
    </location>
</feature>
<evidence type="ECO:0000313" key="4">
    <source>
        <dbReference type="Proteomes" id="UP000239590"/>
    </source>
</evidence>
<evidence type="ECO:0000256" key="1">
    <source>
        <dbReference type="SAM" id="Phobius"/>
    </source>
</evidence>
<dbReference type="RefSeq" id="WP_104710990.1">
    <property type="nucleotide sequence ID" value="NZ_PTRA01000001.1"/>
</dbReference>
<organism evidence="3 4">
    <name type="scientific">Siphonobacter curvatus</name>
    <dbReference type="NCBI Taxonomy" id="2094562"/>
    <lineage>
        <taxon>Bacteria</taxon>
        <taxon>Pseudomonadati</taxon>
        <taxon>Bacteroidota</taxon>
        <taxon>Cytophagia</taxon>
        <taxon>Cytophagales</taxon>
        <taxon>Cytophagaceae</taxon>
        <taxon>Siphonobacter</taxon>
    </lineage>
</organism>
<dbReference type="OrthoDB" id="9796594at2"/>
<dbReference type="Pfam" id="PF03372">
    <property type="entry name" value="Exo_endo_phos"/>
    <property type="match status" value="1"/>
</dbReference>
<keyword evidence="1" id="KW-1133">Transmembrane helix</keyword>
<keyword evidence="1" id="KW-0812">Transmembrane</keyword>
<dbReference type="AlphaFoldDB" id="A0A2S7IP17"/>
<evidence type="ECO:0000313" key="3">
    <source>
        <dbReference type="EMBL" id="PQA59474.1"/>
    </source>
</evidence>
<dbReference type="Gene3D" id="3.60.10.10">
    <property type="entry name" value="Endonuclease/exonuclease/phosphatase"/>
    <property type="match status" value="1"/>
</dbReference>
<accession>A0A2S7IP17</accession>